<feature type="transmembrane region" description="Helical" evidence="12">
    <location>
        <begin position="64"/>
        <end position="88"/>
    </location>
</feature>
<dbReference type="PANTHER" id="PTHR48438:SF1">
    <property type="entry name" value="ALPHA-(1,3)-FUCOSYLTRANSFERASE C-RELATED"/>
    <property type="match status" value="1"/>
</dbReference>
<evidence type="ECO:0000256" key="3">
    <source>
        <dbReference type="ARBA" id="ARBA00008919"/>
    </source>
</evidence>
<accession>A0A2H8TYZ4</accession>
<comment type="similarity">
    <text evidence="3 12">Belongs to the glycosyltransferase 10 family.</text>
</comment>
<organism evidence="16">
    <name type="scientific">Melanaphis sacchari</name>
    <dbReference type="NCBI Taxonomy" id="742174"/>
    <lineage>
        <taxon>Eukaryota</taxon>
        <taxon>Metazoa</taxon>
        <taxon>Ecdysozoa</taxon>
        <taxon>Arthropoda</taxon>
        <taxon>Hexapoda</taxon>
        <taxon>Insecta</taxon>
        <taxon>Pterygota</taxon>
        <taxon>Neoptera</taxon>
        <taxon>Paraneoptera</taxon>
        <taxon>Hemiptera</taxon>
        <taxon>Sternorrhyncha</taxon>
        <taxon>Aphidomorpha</taxon>
        <taxon>Aphidoidea</taxon>
        <taxon>Aphididae</taxon>
        <taxon>Aphidini</taxon>
        <taxon>Melanaphis</taxon>
    </lineage>
</organism>
<evidence type="ECO:0000256" key="2">
    <source>
        <dbReference type="ARBA" id="ARBA00004922"/>
    </source>
</evidence>
<comment type="pathway">
    <text evidence="2">Protein modification; protein glycosylation.</text>
</comment>
<evidence type="ECO:0000256" key="13">
    <source>
        <dbReference type="SAM" id="SignalP"/>
    </source>
</evidence>
<proteinExistence type="inferred from homology"/>
<keyword evidence="6 12" id="KW-0812">Transmembrane</keyword>
<feature type="signal peptide" evidence="13">
    <location>
        <begin position="1"/>
        <end position="17"/>
    </location>
</feature>
<dbReference type="GO" id="GO:0032580">
    <property type="term" value="C:Golgi cisterna membrane"/>
    <property type="evidence" value="ECO:0007669"/>
    <property type="project" value="UniProtKB-SubCell"/>
</dbReference>
<dbReference type="InterPro" id="IPR038577">
    <property type="entry name" value="GT10-like_C_sf"/>
</dbReference>
<dbReference type="Pfam" id="PF00852">
    <property type="entry name" value="Glyco_transf_10"/>
    <property type="match status" value="1"/>
</dbReference>
<dbReference type="InterPro" id="IPR031481">
    <property type="entry name" value="Glyco_tran_10_N"/>
</dbReference>
<evidence type="ECO:0000259" key="14">
    <source>
        <dbReference type="Pfam" id="PF00852"/>
    </source>
</evidence>
<evidence type="ECO:0000256" key="12">
    <source>
        <dbReference type="RuleBase" id="RU003832"/>
    </source>
</evidence>
<feature type="chain" id="PRO_5014123456" description="Fucosyltransferase" evidence="13">
    <location>
        <begin position="18"/>
        <end position="528"/>
    </location>
</feature>
<reference evidence="16" key="1">
    <citation type="submission" date="2017-10" db="EMBL/GenBank/DDBJ databases">
        <title>Transcriptome Assembly of Sugarcane Aphid Adults.</title>
        <authorList>
            <person name="Scully E.D."/>
            <person name="Palmer N.A."/>
            <person name="Geib S.M."/>
            <person name="Sarath G."/>
            <person name="Sattler S.E."/>
        </authorList>
    </citation>
    <scope>NUCLEOTIDE SEQUENCE</scope>
    <source>
        <tissue evidence="16">Whole body</tissue>
    </source>
</reference>
<evidence type="ECO:0000259" key="15">
    <source>
        <dbReference type="Pfam" id="PF17039"/>
    </source>
</evidence>
<keyword evidence="8 12" id="KW-1133">Transmembrane helix</keyword>
<dbReference type="OrthoDB" id="427096at2759"/>
<dbReference type="PANTHER" id="PTHR48438">
    <property type="entry name" value="ALPHA-(1,3)-FUCOSYLTRANSFERASE C-RELATED"/>
    <property type="match status" value="1"/>
</dbReference>
<evidence type="ECO:0000256" key="11">
    <source>
        <dbReference type="ARBA" id="ARBA00023180"/>
    </source>
</evidence>
<keyword evidence="9 12" id="KW-0333">Golgi apparatus</keyword>
<dbReference type="FunFam" id="3.40.50.11660:FF:000004">
    <property type="entry name" value="Glycoprotein 3-alpha-L-fucosyltransferase A"/>
    <property type="match status" value="1"/>
</dbReference>
<dbReference type="GO" id="GO:0008417">
    <property type="term" value="F:fucosyltransferase activity"/>
    <property type="evidence" value="ECO:0007669"/>
    <property type="project" value="InterPro"/>
</dbReference>
<dbReference type="UniPathway" id="UPA00378"/>
<feature type="domain" description="Fucosyltransferase N-terminal" evidence="15">
    <location>
        <begin position="196"/>
        <end position="297"/>
    </location>
</feature>
<feature type="domain" description="Fucosyltransferase C-terminal" evidence="14">
    <location>
        <begin position="320"/>
        <end position="492"/>
    </location>
</feature>
<dbReference type="EMBL" id="GFXV01007315">
    <property type="protein sequence ID" value="MBW19120.1"/>
    <property type="molecule type" value="Transcribed_RNA"/>
</dbReference>
<evidence type="ECO:0000256" key="9">
    <source>
        <dbReference type="ARBA" id="ARBA00023034"/>
    </source>
</evidence>
<evidence type="ECO:0000256" key="6">
    <source>
        <dbReference type="ARBA" id="ARBA00022692"/>
    </source>
</evidence>
<keyword evidence="10 12" id="KW-0472">Membrane</keyword>
<evidence type="ECO:0000256" key="8">
    <source>
        <dbReference type="ARBA" id="ARBA00022989"/>
    </source>
</evidence>
<evidence type="ECO:0000256" key="5">
    <source>
        <dbReference type="ARBA" id="ARBA00022679"/>
    </source>
</evidence>
<comment type="subcellular location">
    <subcellularLocation>
        <location evidence="1 12">Golgi apparatus</location>
        <location evidence="1 12">Golgi stack membrane</location>
        <topology evidence="1 12">Single-pass type II membrane protein</topology>
    </subcellularLocation>
</comment>
<keyword evidence="13" id="KW-0732">Signal</keyword>
<gene>
    <name evidence="16" type="primary">FucTA_0</name>
</gene>
<name>A0A2H8TYZ4_9HEMI</name>
<evidence type="ECO:0000313" key="16">
    <source>
        <dbReference type="EMBL" id="MBW19120.1"/>
    </source>
</evidence>
<evidence type="ECO:0000256" key="10">
    <source>
        <dbReference type="ARBA" id="ARBA00023136"/>
    </source>
</evidence>
<protein>
    <recommendedName>
        <fullName evidence="12">Fucosyltransferase</fullName>
        <ecNumber evidence="12">2.4.1.-</ecNumber>
    </recommendedName>
</protein>
<dbReference type="EC" id="2.4.1.-" evidence="12"/>
<evidence type="ECO:0000256" key="7">
    <source>
        <dbReference type="ARBA" id="ARBA00022968"/>
    </source>
</evidence>
<evidence type="ECO:0000256" key="1">
    <source>
        <dbReference type="ARBA" id="ARBA00004447"/>
    </source>
</evidence>
<keyword evidence="4 12" id="KW-0328">Glycosyltransferase</keyword>
<evidence type="ECO:0000256" key="4">
    <source>
        <dbReference type="ARBA" id="ARBA00022676"/>
    </source>
</evidence>
<dbReference type="InterPro" id="IPR001503">
    <property type="entry name" value="Glyco_trans_10"/>
</dbReference>
<dbReference type="SUPFAM" id="SSF53756">
    <property type="entry name" value="UDP-Glycosyltransferase/glycogen phosphorylase"/>
    <property type="match status" value="1"/>
</dbReference>
<dbReference type="InterPro" id="IPR055270">
    <property type="entry name" value="Glyco_tran_10_C"/>
</dbReference>
<dbReference type="Pfam" id="PF17039">
    <property type="entry name" value="Glyco_tran_10_N"/>
    <property type="match status" value="1"/>
</dbReference>
<dbReference type="AlphaFoldDB" id="A0A2H8TYZ4"/>
<keyword evidence="11" id="KW-0325">Glycoprotein</keyword>
<sequence length="528" mass="62628">MMIVIKIMLLIVRLCGTVRRIVCGLLGRDEKYEKKRTIRRVFREKCRLFKIIIENMTGRQIRRLLYGLLILALFVIVIHNGRTAYWLVKDEHYLKQSPFPTEDQQDYNEQQNLQYLESPIQSLTYSSSMMESNEISKLQLPWYFKDGSLRPNRAKKNTITGQRTTQVWPKEQKTGDRIENQLMFIPPNYRYDDEPMKTILLFNGLSNWMVEDGQNIFISKQCPVNRCTITSKKSEASNVDAILFRDHFSHPGHRKTGKQVWILYFLESPYHTELITYNDVFNWTATYRHDSDIVTPYERWAYYDPSVTQVERLDRNYAFNKTKQVAWFVSNCGAKNGRLQYARELAKYISVDVYGVCGQFKCPRSDKCFQMLEHDYKFYLAFENSNCFDYVTEKFFVNGLQHNVLPIVMGGRREDYERLAPRRSYVHVDDYESPKRLAEYLRRLDADDDLYNEYFRWKGTGEFIDTKFFCRLCTMLHDDGAPAKHYRNINDWWRGPGVCNNAMPWRRFIESTVQTGGVRDPRSAVNRD</sequence>
<keyword evidence="7" id="KW-0735">Signal-anchor</keyword>
<dbReference type="Gene3D" id="3.40.50.11660">
    <property type="entry name" value="Glycosyl transferase family 10, C-terminal domain"/>
    <property type="match status" value="1"/>
</dbReference>
<keyword evidence="5 12" id="KW-0808">Transferase</keyword>